<name>A0A8N4EVR8_ELAGV</name>
<dbReference type="Proteomes" id="UP000504607">
    <property type="component" value="Chromosome 16"/>
</dbReference>
<dbReference type="OrthoDB" id="1708707at2759"/>
<dbReference type="AlphaFoldDB" id="A0A8N4EVR8"/>
<dbReference type="PANTHER" id="PTHR33925:SF2">
    <property type="entry name" value="PLASTID DIVISION PROTEIN CDP1, CHLOROPLASTIC"/>
    <property type="match status" value="1"/>
</dbReference>
<dbReference type="GO" id="GO:0010020">
    <property type="term" value="P:chloroplast fission"/>
    <property type="evidence" value="ECO:0007669"/>
    <property type="project" value="TreeGrafter"/>
</dbReference>
<organism evidence="4 5">
    <name type="scientific">Elaeis guineensis var. tenera</name>
    <name type="common">Oil palm</name>
    <dbReference type="NCBI Taxonomy" id="51953"/>
    <lineage>
        <taxon>Eukaryota</taxon>
        <taxon>Viridiplantae</taxon>
        <taxon>Streptophyta</taxon>
        <taxon>Embryophyta</taxon>
        <taxon>Tracheophyta</taxon>
        <taxon>Spermatophyta</taxon>
        <taxon>Magnoliopsida</taxon>
        <taxon>Liliopsida</taxon>
        <taxon>Arecaceae</taxon>
        <taxon>Arecoideae</taxon>
        <taxon>Cocoseae</taxon>
        <taxon>Elaeidinae</taxon>
        <taxon>Elaeis</taxon>
    </lineage>
</organism>
<evidence type="ECO:0000259" key="3">
    <source>
        <dbReference type="Pfam" id="PF25515"/>
    </source>
</evidence>
<evidence type="ECO:0000259" key="1">
    <source>
        <dbReference type="Pfam" id="PF13355"/>
    </source>
</evidence>
<dbReference type="Pfam" id="PF23468">
    <property type="entry name" value="ARC6"/>
    <property type="match status" value="1"/>
</dbReference>
<feature type="domain" description="Plastid division protein CDP1-like IMS" evidence="1">
    <location>
        <begin position="700"/>
        <end position="824"/>
    </location>
</feature>
<dbReference type="RefSeq" id="XP_029116074.1">
    <property type="nucleotide sequence ID" value="XM_029260241.1"/>
</dbReference>
<feature type="domain" description="Plastid division protein CDP1-like 1st alpha solenoid" evidence="3">
    <location>
        <begin position="162"/>
        <end position="309"/>
    </location>
</feature>
<dbReference type="PANTHER" id="PTHR33925">
    <property type="entry name" value="PLASTID DIVISION PROTEIN CDP1, CHLOROPLASTIC-RELATED"/>
    <property type="match status" value="1"/>
</dbReference>
<protein>
    <submittedName>
        <fullName evidence="5">Plastid division protein CDP1, chloroplastic isoform X1</fullName>
    </submittedName>
</protein>
<keyword evidence="4" id="KW-1185">Reference proteome</keyword>
<dbReference type="GO" id="GO:0009706">
    <property type="term" value="C:chloroplast inner membrane"/>
    <property type="evidence" value="ECO:0007669"/>
    <property type="project" value="TreeGrafter"/>
</dbReference>
<feature type="domain" description="Plastid division protein CDP1-like 2nd alpha solenoid" evidence="2">
    <location>
        <begin position="357"/>
        <end position="480"/>
    </location>
</feature>
<dbReference type="InterPro" id="IPR058032">
    <property type="entry name" value="CDP1-like_a_solenoid_1"/>
</dbReference>
<sequence length="833" mass="91543">MALARLVLGLPLPGPGFGNGGLEGRRRVLTLAGVASVACKGNSGVPNEVSLEARSRSVRREASGRASVKVTEVPAVENGQARSGVEIPVTCYQILGIPEKAEKDEIVKAAMELKSSEIEEGYTADVIVSRQDLLMDVRDKLLFEPEYAGNIKEKVPPKSNLRIPWNWLPGALCLLQEVGQEKLVLDIGRAALKLPDAKPYVHDLLLSMALAECSIAKTGFEKNKVSEGFEALARAQYLLRSKISLGKMPLLSQIEESLEELAPACTLELLGMPHSPDNAERRRGAIAALRELLRQGLDVESSSRVQDWPCFLGGAMNKLMATEIVDLLCWDTLAVTRKNKKSLESQNQKVVIDFNCFYMAMIAHIALGFSTRQIDMITKAKTICECLIASEGVDLKFEEAFCSFLLGEGDGTTAVEKLCQLGVNGNSTSQNFNPTTRREDKVKGTNNQSLETWLKDAVLCLFPDTRDCSPSLANFFRGPKRILHGGKQKNGTMKTVPSASYRSPSSGFLSDYRVSVEQKAHINSTRYMGEAVKQLAPADLQSQPALVKATSSSDAPSVQLKRNPGVNHTKSLEGWYMAGNTAGKAACTTVAGCFLLGAFMLLNVQFVHNKISHKWHSGHASNTEALAWTMNQPLGLKSTSGFIDGNMWGQLRNLLIRFRRNLKHQTDAGTSQNLWPTDLSPLPAVAGTTPHREQMAVEEAEALVKQWQDIKAEALGPNYQIQALSEILAETMLSKFSFFGGQWQDLAHSAKARSCFWRFVLLDLSILRAEIVSDESGSEIAEIEAVLEEAAELVDESQVKKPSYYSTYKVEYILKRQDDGLWRFCRGGIQTQV</sequence>
<gene>
    <name evidence="5" type="primary">LOC105058957</name>
</gene>
<dbReference type="InterPro" id="IPR044685">
    <property type="entry name" value="CPD1-like"/>
</dbReference>
<reference evidence="5" key="1">
    <citation type="submission" date="2025-08" db="UniProtKB">
        <authorList>
            <consortium name="RefSeq"/>
        </authorList>
    </citation>
    <scope>IDENTIFICATION</scope>
</reference>
<evidence type="ECO:0000259" key="2">
    <source>
        <dbReference type="Pfam" id="PF23468"/>
    </source>
</evidence>
<evidence type="ECO:0000313" key="5">
    <source>
        <dbReference type="RefSeq" id="XP_029116074.1"/>
    </source>
</evidence>
<evidence type="ECO:0000313" key="4">
    <source>
        <dbReference type="Proteomes" id="UP000504607"/>
    </source>
</evidence>
<accession>A0A8N4EVR8</accession>
<dbReference type="InterPro" id="IPR057137">
    <property type="entry name" value="CDP1-like_a_solenoid_2"/>
</dbReference>
<dbReference type="GeneID" id="105058957"/>
<dbReference type="Pfam" id="PF25515">
    <property type="entry name" value="Arm_PDR"/>
    <property type="match status" value="1"/>
</dbReference>
<dbReference type="InterPro" id="IPR025344">
    <property type="entry name" value="CDP1-like_IMS"/>
</dbReference>
<proteinExistence type="predicted"/>
<dbReference type="Pfam" id="PF13355">
    <property type="entry name" value="ARC6-like_IMS"/>
    <property type="match status" value="1"/>
</dbReference>